<evidence type="ECO:0000256" key="3">
    <source>
        <dbReference type="ARBA" id="ARBA00022475"/>
    </source>
</evidence>
<comment type="subcellular location">
    <subcellularLocation>
        <location evidence="8">Cell junction</location>
        <location evidence="8">Tight junction</location>
    </subcellularLocation>
    <subcellularLocation>
        <location evidence="8">Cell membrane</location>
        <topology evidence="8">Multi-pass membrane protein</topology>
    </subcellularLocation>
</comment>
<evidence type="ECO:0000256" key="1">
    <source>
        <dbReference type="ARBA" id="ARBA00008295"/>
    </source>
</evidence>
<evidence type="ECO:0000256" key="8">
    <source>
        <dbReference type="RuleBase" id="RU060637"/>
    </source>
</evidence>
<keyword evidence="7 8" id="KW-0472">Membrane</keyword>
<keyword evidence="5 8" id="KW-0965">Cell junction</keyword>
<dbReference type="GO" id="GO:0005923">
    <property type="term" value="C:bicellular tight junction"/>
    <property type="evidence" value="ECO:0007669"/>
    <property type="project" value="UniProtKB-SubCell"/>
</dbReference>
<sequence length="199" mass="21225">MVSGTRQIAGLSLAVVGFLGTAVICALPIWCVTKTISGIVGPRMLWEGLWMHCFGLSGHKTQCRLYSGNAPRVLQAARALVVVAILFGFSAIVLVIVGGTRTSCIRTEKRKCQVHCVAGVLFIIAGLLVLIPVCWTANDIVRPQQHAYDQVHGLGAALYVGWGAAGLLVLGGGLLCTCKKNTDSNQSVRFMNLKSECED</sequence>
<dbReference type="InterPro" id="IPR004031">
    <property type="entry name" value="PMP22/EMP/MP20/Claudin"/>
</dbReference>
<keyword evidence="4 8" id="KW-0812">Transmembrane</keyword>
<gene>
    <name evidence="10" type="primary">LOC114869882</name>
</gene>
<evidence type="ECO:0000256" key="6">
    <source>
        <dbReference type="ARBA" id="ARBA00022989"/>
    </source>
</evidence>
<protein>
    <recommendedName>
        <fullName evidence="8">Claudin</fullName>
    </recommendedName>
</protein>
<evidence type="ECO:0000256" key="5">
    <source>
        <dbReference type="ARBA" id="ARBA00022949"/>
    </source>
</evidence>
<feature type="transmembrane region" description="Helical" evidence="8">
    <location>
        <begin position="7"/>
        <end position="30"/>
    </location>
</feature>
<name>A0A6P7PDH9_BETSP</name>
<dbReference type="Pfam" id="PF00822">
    <property type="entry name" value="PMP22_Claudin"/>
    <property type="match status" value="1"/>
</dbReference>
<feature type="transmembrane region" description="Helical" evidence="8">
    <location>
        <begin position="112"/>
        <end position="133"/>
    </location>
</feature>
<keyword evidence="9" id="KW-1185">Reference proteome</keyword>
<feature type="transmembrane region" description="Helical" evidence="8">
    <location>
        <begin position="153"/>
        <end position="176"/>
    </location>
</feature>
<keyword evidence="6 8" id="KW-1133">Transmembrane helix</keyword>
<dbReference type="PRINTS" id="PR01077">
    <property type="entry name" value="CLAUDIN"/>
</dbReference>
<dbReference type="PANTHER" id="PTHR12002">
    <property type="entry name" value="CLAUDIN"/>
    <property type="match status" value="1"/>
</dbReference>
<evidence type="ECO:0000256" key="4">
    <source>
        <dbReference type="ARBA" id="ARBA00022692"/>
    </source>
</evidence>
<evidence type="ECO:0000313" key="9">
    <source>
        <dbReference type="Proteomes" id="UP000515150"/>
    </source>
</evidence>
<dbReference type="KEGG" id="bspl:114869882"/>
<evidence type="ECO:0000313" key="10">
    <source>
        <dbReference type="RefSeq" id="XP_029030261.1"/>
    </source>
</evidence>
<dbReference type="GO" id="GO:0005886">
    <property type="term" value="C:plasma membrane"/>
    <property type="evidence" value="ECO:0007669"/>
    <property type="project" value="UniProtKB-SubCell"/>
</dbReference>
<dbReference type="InterPro" id="IPR006187">
    <property type="entry name" value="Claudin"/>
</dbReference>
<dbReference type="GO" id="GO:0005198">
    <property type="term" value="F:structural molecule activity"/>
    <property type="evidence" value="ECO:0007669"/>
    <property type="project" value="InterPro"/>
</dbReference>
<dbReference type="GeneID" id="114869882"/>
<evidence type="ECO:0000256" key="7">
    <source>
        <dbReference type="ARBA" id="ARBA00023136"/>
    </source>
</evidence>
<dbReference type="AlphaFoldDB" id="A0A6P7PDH9"/>
<dbReference type="Proteomes" id="UP000515150">
    <property type="component" value="Chromosome 14"/>
</dbReference>
<dbReference type="Gene3D" id="1.20.140.150">
    <property type="match status" value="1"/>
</dbReference>
<evidence type="ECO:0000256" key="2">
    <source>
        <dbReference type="ARBA" id="ARBA00022427"/>
    </source>
</evidence>
<dbReference type="RefSeq" id="XP_029030261.1">
    <property type="nucleotide sequence ID" value="XM_029174428.3"/>
</dbReference>
<comment type="function">
    <text evidence="8">Claudins function as major constituents of the tight junction complexes that regulate the permeability of epithelia.</text>
</comment>
<comment type="similarity">
    <text evidence="1 8">Belongs to the claudin family.</text>
</comment>
<proteinExistence type="inferred from homology"/>
<dbReference type="InterPro" id="IPR017974">
    <property type="entry name" value="Claudin_CS"/>
</dbReference>
<keyword evidence="2 8" id="KW-0796">Tight junction</keyword>
<feature type="transmembrane region" description="Helical" evidence="8">
    <location>
        <begin position="76"/>
        <end position="100"/>
    </location>
</feature>
<dbReference type="PROSITE" id="PS01346">
    <property type="entry name" value="CLAUDIN"/>
    <property type="match status" value="1"/>
</dbReference>
<dbReference type="InParanoid" id="A0A6P7PDH9"/>
<reference evidence="10" key="1">
    <citation type="submission" date="2025-08" db="UniProtKB">
        <authorList>
            <consortium name="RefSeq"/>
        </authorList>
    </citation>
    <scope>IDENTIFICATION</scope>
</reference>
<organism evidence="9 10">
    <name type="scientific">Betta splendens</name>
    <name type="common">Siamese fighting fish</name>
    <dbReference type="NCBI Taxonomy" id="158456"/>
    <lineage>
        <taxon>Eukaryota</taxon>
        <taxon>Metazoa</taxon>
        <taxon>Chordata</taxon>
        <taxon>Craniata</taxon>
        <taxon>Vertebrata</taxon>
        <taxon>Euteleostomi</taxon>
        <taxon>Actinopterygii</taxon>
        <taxon>Neopterygii</taxon>
        <taxon>Teleostei</taxon>
        <taxon>Neoteleostei</taxon>
        <taxon>Acanthomorphata</taxon>
        <taxon>Anabantaria</taxon>
        <taxon>Anabantiformes</taxon>
        <taxon>Anabantoidei</taxon>
        <taxon>Osphronemidae</taxon>
        <taxon>Betta</taxon>
    </lineage>
</organism>
<accession>A0A6P7PDH9</accession>
<keyword evidence="3 8" id="KW-1003">Cell membrane</keyword>